<evidence type="ECO:0008006" key="3">
    <source>
        <dbReference type="Google" id="ProtNLM"/>
    </source>
</evidence>
<organism evidence="1 2">
    <name type="scientific">Apilactobacillus apinorum</name>
    <dbReference type="NCBI Taxonomy" id="1218495"/>
    <lineage>
        <taxon>Bacteria</taxon>
        <taxon>Bacillati</taxon>
        <taxon>Bacillota</taxon>
        <taxon>Bacilli</taxon>
        <taxon>Lactobacillales</taxon>
        <taxon>Lactobacillaceae</taxon>
        <taxon>Apilactobacillus</taxon>
    </lineage>
</organism>
<name>A0ABP9ZG94_9LACO</name>
<dbReference type="Pfam" id="PF11148">
    <property type="entry name" value="DUF2922"/>
    <property type="match status" value="1"/>
</dbReference>
<proteinExistence type="predicted"/>
<protein>
    <recommendedName>
        <fullName evidence="3">DUF2922 domain-containing protein</fullName>
    </recommendedName>
</protein>
<dbReference type="InterPro" id="IPR021321">
    <property type="entry name" value="DUF2922"/>
</dbReference>
<reference evidence="1 2" key="1">
    <citation type="submission" date="2024-03" db="EMBL/GenBank/DDBJ databases">
        <title>Inconsistent identification of Apilactobacillus kunkeei-related strains obtained by well-developed overall genome related indices.</title>
        <authorList>
            <person name="Maeno S."/>
            <person name="Endo A."/>
        </authorList>
    </citation>
    <scope>NUCLEOTIDE SEQUENCE [LARGE SCALE GENOMIC DNA]</scope>
    <source>
        <strain evidence="1 2">20H-10</strain>
    </source>
</reference>
<dbReference type="EMBL" id="BAABVV010000018">
    <property type="protein sequence ID" value="GAA6113817.1"/>
    <property type="molecule type" value="Genomic_DNA"/>
</dbReference>
<evidence type="ECO:0000313" key="2">
    <source>
        <dbReference type="Proteomes" id="UP001438112"/>
    </source>
</evidence>
<comment type="caution">
    <text evidence="1">The sequence shown here is derived from an EMBL/GenBank/DDBJ whole genome shotgun (WGS) entry which is preliminary data.</text>
</comment>
<dbReference type="Proteomes" id="UP001438112">
    <property type="component" value="Unassembled WGS sequence"/>
</dbReference>
<gene>
    <name evidence="1" type="ORF">AP20H10_01800</name>
</gene>
<sequence length="81" mass="8949">MRKLELTFKSENGKNKTLSLNYVDGKLDTSVVMPAMQRLSALNIFQDEAGNLYKTPVAAKIVDTQNSSLFDTRVVATPDAK</sequence>
<evidence type="ECO:0000313" key="1">
    <source>
        <dbReference type="EMBL" id="GAA6113817.1"/>
    </source>
</evidence>
<accession>A0ABP9ZG94</accession>
<keyword evidence="2" id="KW-1185">Reference proteome</keyword>
<dbReference type="RefSeq" id="WP_353317309.1">
    <property type="nucleotide sequence ID" value="NZ_BAABVV010000018.1"/>
</dbReference>